<sequence length="81" mass="8874">MLTMTTGGLLLDMLGVALLFIYPPSLPEHEKSQGVRVTTSPELKATRARLAKKRAKSNRIARVALVAIFIGFGPQLWAQLL</sequence>
<protein>
    <submittedName>
        <fullName evidence="2">Uncharacterized protein</fullName>
    </submittedName>
</protein>
<reference evidence="2 3" key="1">
    <citation type="submission" date="2019-09" db="EMBL/GenBank/DDBJ databases">
        <authorList>
            <person name="Criscuolo A."/>
        </authorList>
    </citation>
    <scope>NUCLEOTIDE SEQUENCE [LARGE SCALE GENOMIC DNA]</scope>
    <source>
        <strain evidence="3">3(2)</strain>
    </source>
</reference>
<keyword evidence="1" id="KW-0472">Membrane</keyword>
<organism evidence="2 3">
    <name type="scientific">Halomonas lysinitropha</name>
    <dbReference type="NCBI Taxonomy" id="2607506"/>
    <lineage>
        <taxon>Bacteria</taxon>
        <taxon>Pseudomonadati</taxon>
        <taxon>Pseudomonadota</taxon>
        <taxon>Gammaproteobacteria</taxon>
        <taxon>Oceanospirillales</taxon>
        <taxon>Halomonadaceae</taxon>
        <taxon>Halomonas</taxon>
    </lineage>
</organism>
<keyword evidence="1" id="KW-0812">Transmembrane</keyword>
<dbReference type="RefSeq" id="WP_151444304.1">
    <property type="nucleotide sequence ID" value="NZ_CABVOU010000039.1"/>
</dbReference>
<feature type="transmembrane region" description="Helical" evidence="1">
    <location>
        <begin position="6"/>
        <end position="22"/>
    </location>
</feature>
<proteinExistence type="predicted"/>
<dbReference type="Proteomes" id="UP000326725">
    <property type="component" value="Unassembled WGS sequence"/>
</dbReference>
<dbReference type="AlphaFoldDB" id="A0A5K1I958"/>
<name>A0A5K1I958_9GAMM</name>
<keyword evidence="1" id="KW-1133">Transmembrane helix</keyword>
<evidence type="ECO:0000313" key="2">
    <source>
        <dbReference type="EMBL" id="VVZ96520.1"/>
    </source>
</evidence>
<keyword evidence="3" id="KW-1185">Reference proteome</keyword>
<evidence type="ECO:0000313" key="3">
    <source>
        <dbReference type="Proteomes" id="UP000326725"/>
    </source>
</evidence>
<feature type="transmembrane region" description="Helical" evidence="1">
    <location>
        <begin position="60"/>
        <end position="78"/>
    </location>
</feature>
<evidence type="ECO:0000256" key="1">
    <source>
        <dbReference type="SAM" id="Phobius"/>
    </source>
</evidence>
<gene>
    <name evidence="2" type="ORF">HALO32_02621</name>
</gene>
<dbReference type="EMBL" id="CABVOU010000039">
    <property type="protein sequence ID" value="VVZ96520.1"/>
    <property type="molecule type" value="Genomic_DNA"/>
</dbReference>
<accession>A0A5K1I958</accession>